<reference evidence="1" key="1">
    <citation type="submission" date="2021-06" db="EMBL/GenBank/DDBJ databases">
        <authorList>
            <person name="Kallberg Y."/>
            <person name="Tangrot J."/>
            <person name="Rosling A."/>
        </authorList>
    </citation>
    <scope>NUCLEOTIDE SEQUENCE</scope>
    <source>
        <strain evidence="1">CL356</strain>
    </source>
</reference>
<evidence type="ECO:0000313" key="2">
    <source>
        <dbReference type="Proteomes" id="UP000789525"/>
    </source>
</evidence>
<keyword evidence="2" id="KW-1185">Reference proteome</keyword>
<gene>
    <name evidence="1" type="ORF">ACOLOM_LOCUS9319</name>
</gene>
<dbReference type="Proteomes" id="UP000789525">
    <property type="component" value="Unassembled WGS sequence"/>
</dbReference>
<accession>A0ACA9NXL9</accession>
<comment type="caution">
    <text evidence="1">The sequence shown here is derived from an EMBL/GenBank/DDBJ whole genome shotgun (WGS) entry which is preliminary data.</text>
</comment>
<sequence length="170" mass="18772">GQDSTPTEQDEEELSILSGNSNLVYSTSRSQESSPEDGPEMTSNGDTSLYNKLLEHFKGVEWDQAHYQPSPEEIQSFTQHSMTQANSGLFNGNPAFKGPSVQTISGLDEFDYGIFNPLPALAPGQLPMPIDGVNYNFSVQQEQQSDDPLEFLSKQNPIPTFGQSWDYSAE</sequence>
<evidence type="ECO:0000313" key="1">
    <source>
        <dbReference type="EMBL" id="CAG8680617.1"/>
    </source>
</evidence>
<name>A0ACA9NXL9_9GLOM</name>
<organism evidence="1 2">
    <name type="scientific">Acaulospora colombiana</name>
    <dbReference type="NCBI Taxonomy" id="27376"/>
    <lineage>
        <taxon>Eukaryota</taxon>
        <taxon>Fungi</taxon>
        <taxon>Fungi incertae sedis</taxon>
        <taxon>Mucoromycota</taxon>
        <taxon>Glomeromycotina</taxon>
        <taxon>Glomeromycetes</taxon>
        <taxon>Diversisporales</taxon>
        <taxon>Acaulosporaceae</taxon>
        <taxon>Acaulospora</taxon>
    </lineage>
</organism>
<protein>
    <submittedName>
        <fullName evidence="1">16635_t:CDS:1</fullName>
    </submittedName>
</protein>
<proteinExistence type="predicted"/>
<feature type="non-terminal residue" evidence="1">
    <location>
        <position position="1"/>
    </location>
</feature>
<dbReference type="EMBL" id="CAJVPT010026729">
    <property type="protein sequence ID" value="CAG8680617.1"/>
    <property type="molecule type" value="Genomic_DNA"/>
</dbReference>